<dbReference type="GO" id="GO:0004527">
    <property type="term" value="F:exonuclease activity"/>
    <property type="evidence" value="ECO:0007669"/>
    <property type="project" value="UniProtKB-KW"/>
</dbReference>
<dbReference type="EMBL" id="CP139487">
    <property type="protein sequence ID" value="WPU65606.1"/>
    <property type="molecule type" value="Genomic_DNA"/>
</dbReference>
<organism evidence="15 16">
    <name type="scientific">Peredibacter starrii</name>
    <dbReference type="NCBI Taxonomy" id="28202"/>
    <lineage>
        <taxon>Bacteria</taxon>
        <taxon>Pseudomonadati</taxon>
        <taxon>Bdellovibrionota</taxon>
        <taxon>Bacteriovoracia</taxon>
        <taxon>Bacteriovoracales</taxon>
        <taxon>Bacteriovoracaceae</taxon>
        <taxon>Peredibacter</taxon>
    </lineage>
</organism>
<dbReference type="KEGG" id="psti:SOO65_02480"/>
<feature type="domain" description="UvrD-like helicase C-terminal" evidence="14">
    <location>
        <begin position="286"/>
        <end position="566"/>
    </location>
</feature>
<dbReference type="CDD" id="cd18807">
    <property type="entry name" value="SF1_C_UvrD"/>
    <property type="match status" value="1"/>
</dbReference>
<sequence length="748" mass="85595">MNLDFLNESQRQAVLMTDGPVMILAGAGSGKTRTLVARIQYLLEEKRVSPYQILAVTFSNKAAREMRERLAVNTSVNVGTLQVTTFHAFCAKVLRMEATYLGLSKNFTIYDDGESQSIIKAILTKRGINQKELSPYTVAAFIDGLKNLGYYMGLARNADVEKYAEDKRLFDIFMEYEAELHRSNAVDFGGLITGVLNLFRSYPEVLQKYQQKFKYVLVDEYQDTNRAQFDLILQLSQTHRNLCVVGDEDQSIYSWRGADIRNILDYESVFPEAKLIKLEQNYRSSKKIIEAASEVISRNLARKGKQMWTDNDEGEEIRIVECRDDKAEADFVGQQIRHLVQEGVSLKDIAVFYRNNAHSRTIEDALRKEKFPYRVVAGIKFYDRKEIKDMISYMRVVVNKKDSLALTRIINTPARGVGATSLRKLEDEAVRLQLSLFELLEKIVESPAEFKHLSLSGKVQSAVYQLVHLIQEVQVLETQNHSPSFSYEKLLNESGYYEVLRADKSYEGAARLENLEELMSAIKQFEDSENEPNMVKFLETITLDTTVSEDGSTDQVSLMTVHGSKGLEYPYVFLIGIEENIFPSYKSLEVGPVALEEERRLFYVAMTRAMKQLTITFAQSRLLWGSIKFNGPSQFLHEIPAQYYRWDFFQTGSKKAQFDNYSQSYDDWDQSNHSSDDQVFYKEKVYQTKKAVANLSNYPSGSKIVHALYGEGTVLDTEGLGQDEKVTILFRDGVRKKFMVKFAPLQKA</sequence>
<dbReference type="Pfam" id="PF00580">
    <property type="entry name" value="UvrD-helicase"/>
    <property type="match status" value="1"/>
</dbReference>
<dbReference type="EC" id="5.6.2.4" evidence="9"/>
<dbReference type="PANTHER" id="PTHR11070">
    <property type="entry name" value="UVRD / RECB / PCRA DNA HELICASE FAMILY MEMBER"/>
    <property type="match status" value="1"/>
</dbReference>
<evidence type="ECO:0000256" key="4">
    <source>
        <dbReference type="ARBA" id="ARBA00022806"/>
    </source>
</evidence>
<dbReference type="PANTHER" id="PTHR11070:SF2">
    <property type="entry name" value="ATP-DEPENDENT DNA HELICASE SRS2"/>
    <property type="match status" value="1"/>
</dbReference>
<keyword evidence="15" id="KW-0540">Nuclease</keyword>
<dbReference type="Gene3D" id="1.10.10.160">
    <property type="match status" value="1"/>
</dbReference>
<reference evidence="15 16" key="1">
    <citation type="submission" date="2023-11" db="EMBL/GenBank/DDBJ databases">
        <title>Peredibacter starrii A3.12.</title>
        <authorList>
            <person name="Mitchell R.J."/>
        </authorList>
    </citation>
    <scope>NUCLEOTIDE SEQUENCE [LARGE SCALE GENOMIC DNA]</scope>
    <source>
        <strain evidence="15 16">A3.12</strain>
    </source>
</reference>
<dbReference type="GO" id="GO:0033202">
    <property type="term" value="C:DNA helicase complex"/>
    <property type="evidence" value="ECO:0007669"/>
    <property type="project" value="TreeGrafter"/>
</dbReference>
<comment type="catalytic activity">
    <reaction evidence="8">
        <text>Couples ATP hydrolysis with the unwinding of duplex DNA by translocating in the 3'-5' direction.</text>
        <dbReference type="EC" id="5.6.2.4"/>
    </reaction>
</comment>
<evidence type="ECO:0000313" key="15">
    <source>
        <dbReference type="EMBL" id="WPU65606.1"/>
    </source>
</evidence>
<evidence type="ECO:0000256" key="3">
    <source>
        <dbReference type="ARBA" id="ARBA00022801"/>
    </source>
</evidence>
<dbReference type="InterPro" id="IPR000212">
    <property type="entry name" value="DNA_helicase_UvrD/REP"/>
</dbReference>
<evidence type="ECO:0000313" key="16">
    <source>
        <dbReference type="Proteomes" id="UP001324634"/>
    </source>
</evidence>
<keyword evidence="7" id="KW-0413">Isomerase</keyword>
<dbReference type="Gene3D" id="1.10.486.10">
    <property type="entry name" value="PCRA, domain 4"/>
    <property type="match status" value="1"/>
</dbReference>
<feature type="domain" description="UvrD-like helicase ATP-binding" evidence="13">
    <location>
        <begin position="4"/>
        <end position="285"/>
    </location>
</feature>
<evidence type="ECO:0000256" key="12">
    <source>
        <dbReference type="PROSITE-ProRule" id="PRU00560"/>
    </source>
</evidence>
<proteinExistence type="inferred from homology"/>
<gene>
    <name evidence="15" type="ORF">SOO65_02480</name>
</gene>
<dbReference type="Pfam" id="PF21196">
    <property type="entry name" value="PcrA_UvrD_tudor"/>
    <property type="match status" value="1"/>
</dbReference>
<keyword evidence="15" id="KW-0269">Exonuclease</keyword>
<dbReference type="GO" id="GO:0000725">
    <property type="term" value="P:recombinational repair"/>
    <property type="evidence" value="ECO:0007669"/>
    <property type="project" value="TreeGrafter"/>
</dbReference>
<accession>A0AAX4HQT4</accession>
<keyword evidence="16" id="KW-1185">Reference proteome</keyword>
<dbReference type="InterPro" id="IPR014017">
    <property type="entry name" value="DNA_helicase_UvrD-like_C"/>
</dbReference>
<dbReference type="InterPro" id="IPR013986">
    <property type="entry name" value="DExx_box_DNA_helicase_dom_sf"/>
</dbReference>
<keyword evidence="6" id="KW-0238">DNA-binding</keyword>
<evidence type="ECO:0000256" key="7">
    <source>
        <dbReference type="ARBA" id="ARBA00023235"/>
    </source>
</evidence>
<evidence type="ECO:0000256" key="11">
    <source>
        <dbReference type="ARBA" id="ARBA00048988"/>
    </source>
</evidence>
<dbReference type="GO" id="GO:0043138">
    <property type="term" value="F:3'-5' DNA helicase activity"/>
    <property type="evidence" value="ECO:0007669"/>
    <property type="project" value="UniProtKB-EC"/>
</dbReference>
<dbReference type="GO" id="GO:0005524">
    <property type="term" value="F:ATP binding"/>
    <property type="evidence" value="ECO:0007669"/>
    <property type="project" value="UniProtKB-UniRule"/>
</dbReference>
<comment type="catalytic activity">
    <reaction evidence="11">
        <text>ATP + H2O = ADP + phosphate + H(+)</text>
        <dbReference type="Rhea" id="RHEA:13065"/>
        <dbReference type="ChEBI" id="CHEBI:15377"/>
        <dbReference type="ChEBI" id="CHEBI:15378"/>
        <dbReference type="ChEBI" id="CHEBI:30616"/>
        <dbReference type="ChEBI" id="CHEBI:43474"/>
        <dbReference type="ChEBI" id="CHEBI:456216"/>
        <dbReference type="EC" id="5.6.2.4"/>
    </reaction>
</comment>
<keyword evidence="4 12" id="KW-0347">Helicase</keyword>
<keyword evidence="5 12" id="KW-0067">ATP-binding</keyword>
<dbReference type="InterPro" id="IPR014016">
    <property type="entry name" value="UvrD-like_ATP-bd"/>
</dbReference>
<dbReference type="Proteomes" id="UP001324634">
    <property type="component" value="Chromosome"/>
</dbReference>
<evidence type="ECO:0000256" key="9">
    <source>
        <dbReference type="ARBA" id="ARBA00034808"/>
    </source>
</evidence>
<evidence type="ECO:0000256" key="1">
    <source>
        <dbReference type="ARBA" id="ARBA00009922"/>
    </source>
</evidence>
<dbReference type="PROSITE" id="PS51198">
    <property type="entry name" value="UVRD_HELICASE_ATP_BIND"/>
    <property type="match status" value="1"/>
</dbReference>
<protein>
    <recommendedName>
        <fullName evidence="9">DNA 3'-5' helicase</fullName>
        <ecNumber evidence="9">5.6.2.4</ecNumber>
    </recommendedName>
    <alternativeName>
        <fullName evidence="10">DNA 3'-5' helicase II</fullName>
    </alternativeName>
</protein>
<evidence type="ECO:0000256" key="2">
    <source>
        <dbReference type="ARBA" id="ARBA00022741"/>
    </source>
</evidence>
<dbReference type="Gene3D" id="3.40.50.300">
    <property type="entry name" value="P-loop containing nucleotide triphosphate hydrolases"/>
    <property type="match status" value="2"/>
</dbReference>
<dbReference type="GO" id="GO:0003677">
    <property type="term" value="F:DNA binding"/>
    <property type="evidence" value="ECO:0007669"/>
    <property type="project" value="UniProtKB-KW"/>
</dbReference>
<feature type="binding site" evidence="12">
    <location>
        <begin position="25"/>
        <end position="32"/>
    </location>
    <ligand>
        <name>ATP</name>
        <dbReference type="ChEBI" id="CHEBI:30616"/>
    </ligand>
</feature>
<evidence type="ECO:0000256" key="10">
    <source>
        <dbReference type="ARBA" id="ARBA00034923"/>
    </source>
</evidence>
<comment type="similarity">
    <text evidence="1">Belongs to the helicase family. UvrD subfamily.</text>
</comment>
<evidence type="ECO:0000256" key="8">
    <source>
        <dbReference type="ARBA" id="ARBA00034617"/>
    </source>
</evidence>
<keyword evidence="3 12" id="KW-0378">Hydrolase</keyword>
<evidence type="ECO:0000259" key="13">
    <source>
        <dbReference type="PROSITE" id="PS51198"/>
    </source>
</evidence>
<evidence type="ECO:0000259" key="14">
    <source>
        <dbReference type="PROSITE" id="PS51217"/>
    </source>
</evidence>
<evidence type="ECO:0000256" key="5">
    <source>
        <dbReference type="ARBA" id="ARBA00022840"/>
    </source>
</evidence>
<dbReference type="Pfam" id="PF13361">
    <property type="entry name" value="UvrD_C"/>
    <property type="match status" value="1"/>
</dbReference>
<dbReference type="AlphaFoldDB" id="A0AAX4HQT4"/>
<name>A0AAX4HQT4_9BACT</name>
<dbReference type="SUPFAM" id="SSF52540">
    <property type="entry name" value="P-loop containing nucleoside triphosphate hydrolases"/>
    <property type="match status" value="1"/>
</dbReference>
<dbReference type="RefSeq" id="WP_321396412.1">
    <property type="nucleotide sequence ID" value="NZ_CP139487.1"/>
</dbReference>
<dbReference type="GO" id="GO:0005829">
    <property type="term" value="C:cytosol"/>
    <property type="evidence" value="ECO:0007669"/>
    <property type="project" value="TreeGrafter"/>
</dbReference>
<dbReference type="PROSITE" id="PS51217">
    <property type="entry name" value="UVRD_HELICASE_CTER"/>
    <property type="match status" value="1"/>
</dbReference>
<evidence type="ECO:0000256" key="6">
    <source>
        <dbReference type="ARBA" id="ARBA00023125"/>
    </source>
</evidence>
<dbReference type="InterPro" id="IPR027417">
    <property type="entry name" value="P-loop_NTPase"/>
</dbReference>
<dbReference type="CDD" id="cd17932">
    <property type="entry name" value="DEXQc_UvrD"/>
    <property type="match status" value="1"/>
</dbReference>
<keyword evidence="2 12" id="KW-0547">Nucleotide-binding</keyword>